<dbReference type="SUPFAM" id="SSF51735">
    <property type="entry name" value="NAD(P)-binding Rossmann-fold domains"/>
    <property type="match status" value="1"/>
</dbReference>
<dbReference type="EMBL" id="CAESPC010000062">
    <property type="protein sequence ID" value="CAB4366896.1"/>
    <property type="molecule type" value="Genomic_DNA"/>
</dbReference>
<organism evidence="7">
    <name type="scientific">freshwater metagenome</name>
    <dbReference type="NCBI Taxonomy" id="449393"/>
    <lineage>
        <taxon>unclassified sequences</taxon>
        <taxon>metagenomes</taxon>
        <taxon>ecological metagenomes</taxon>
    </lineage>
</organism>
<dbReference type="Pfam" id="PF00107">
    <property type="entry name" value="ADH_zinc_N"/>
    <property type="match status" value="1"/>
</dbReference>
<sequence>MKAFVINGKLDGALIEVPERTLSSDEVKVKISYVGICGSDLHYYFDGANGAFVVEEPLIPGHELSGVIEEDPSGEYAPGTKVTLHPATYGIKEIGIEDKPYLWPKGAYLGSASTHPHTQGAMSEYFIAKKSMIRVLPQKLSLELAALAEPLGVAIHAINVGDGVQGKRILVSGSGPIGLCVIAAAKILGAASITATDILPSALKRAEAVGATTTLQIGKDELPENAFDIVFECSAAAMAISSAFQMVRRAGVVVQVGMLSAGPQPIAIAPLISKEIQLRGSFRFNDEISDAVTMLTENDWIKAIITHVLPLSDAIAAFEIAKDSEKSGKVLVKIN</sequence>
<evidence type="ECO:0000259" key="6">
    <source>
        <dbReference type="SMART" id="SM00829"/>
    </source>
</evidence>
<feature type="domain" description="Enoyl reductase (ER)" evidence="6">
    <location>
        <begin position="8"/>
        <end position="332"/>
    </location>
</feature>
<dbReference type="Gene3D" id="3.40.50.720">
    <property type="entry name" value="NAD(P)-binding Rossmann-like Domain"/>
    <property type="match status" value="1"/>
</dbReference>
<proteinExistence type="inferred from homology"/>
<evidence type="ECO:0000256" key="1">
    <source>
        <dbReference type="ARBA" id="ARBA00001947"/>
    </source>
</evidence>
<dbReference type="GO" id="GO:0046872">
    <property type="term" value="F:metal ion binding"/>
    <property type="evidence" value="ECO:0007669"/>
    <property type="project" value="UniProtKB-KW"/>
</dbReference>
<evidence type="ECO:0000313" key="7">
    <source>
        <dbReference type="EMBL" id="CAB4366896.1"/>
    </source>
</evidence>
<keyword evidence="4" id="KW-0862">Zinc</keyword>
<dbReference type="AlphaFoldDB" id="A0A6J6ADJ1"/>
<dbReference type="PANTHER" id="PTHR43161">
    <property type="entry name" value="SORBITOL DEHYDROGENASE"/>
    <property type="match status" value="1"/>
</dbReference>
<dbReference type="CDD" id="cd08232">
    <property type="entry name" value="idonate-5-DH"/>
    <property type="match status" value="1"/>
</dbReference>
<accession>A0A6J6ADJ1</accession>
<evidence type="ECO:0000256" key="4">
    <source>
        <dbReference type="ARBA" id="ARBA00022833"/>
    </source>
</evidence>
<keyword evidence="5" id="KW-0560">Oxidoreductase</keyword>
<dbReference type="SMART" id="SM00829">
    <property type="entry name" value="PKS_ER"/>
    <property type="match status" value="1"/>
</dbReference>
<evidence type="ECO:0000256" key="3">
    <source>
        <dbReference type="ARBA" id="ARBA00022723"/>
    </source>
</evidence>
<dbReference type="InterPro" id="IPR013154">
    <property type="entry name" value="ADH-like_N"/>
</dbReference>
<dbReference type="Pfam" id="PF08240">
    <property type="entry name" value="ADH_N"/>
    <property type="match status" value="1"/>
</dbReference>
<dbReference type="GO" id="GO:0016491">
    <property type="term" value="F:oxidoreductase activity"/>
    <property type="evidence" value="ECO:0007669"/>
    <property type="project" value="UniProtKB-KW"/>
</dbReference>
<name>A0A6J6ADJ1_9ZZZZ</name>
<dbReference type="PANTHER" id="PTHR43161:SF9">
    <property type="entry name" value="SORBITOL DEHYDROGENASE"/>
    <property type="match status" value="1"/>
</dbReference>
<comment type="cofactor">
    <cofactor evidence="1">
        <name>Zn(2+)</name>
        <dbReference type="ChEBI" id="CHEBI:29105"/>
    </cofactor>
</comment>
<dbReference type="SUPFAM" id="SSF50129">
    <property type="entry name" value="GroES-like"/>
    <property type="match status" value="1"/>
</dbReference>
<protein>
    <submittedName>
        <fullName evidence="7">Unannotated protein</fullName>
    </submittedName>
</protein>
<dbReference type="InterPro" id="IPR011032">
    <property type="entry name" value="GroES-like_sf"/>
</dbReference>
<gene>
    <name evidence="7" type="ORF">UFOPK4180_00489</name>
</gene>
<dbReference type="InterPro" id="IPR020843">
    <property type="entry name" value="ER"/>
</dbReference>
<evidence type="ECO:0000256" key="2">
    <source>
        <dbReference type="ARBA" id="ARBA00008072"/>
    </source>
</evidence>
<keyword evidence="3" id="KW-0479">Metal-binding</keyword>
<evidence type="ECO:0000256" key="5">
    <source>
        <dbReference type="ARBA" id="ARBA00023002"/>
    </source>
</evidence>
<comment type="similarity">
    <text evidence="2">Belongs to the zinc-containing alcohol dehydrogenase family.</text>
</comment>
<reference evidence="7" key="1">
    <citation type="submission" date="2020-05" db="EMBL/GenBank/DDBJ databases">
        <authorList>
            <person name="Chiriac C."/>
            <person name="Salcher M."/>
            <person name="Ghai R."/>
            <person name="Kavagutti S V."/>
        </authorList>
    </citation>
    <scope>NUCLEOTIDE SEQUENCE</scope>
</reference>
<dbReference type="InterPro" id="IPR036291">
    <property type="entry name" value="NAD(P)-bd_dom_sf"/>
</dbReference>
<dbReference type="Gene3D" id="3.90.180.10">
    <property type="entry name" value="Medium-chain alcohol dehydrogenases, catalytic domain"/>
    <property type="match status" value="1"/>
</dbReference>
<dbReference type="InterPro" id="IPR013149">
    <property type="entry name" value="ADH-like_C"/>
</dbReference>